<reference evidence="2" key="1">
    <citation type="submission" date="2010-08" db="EMBL/GenBank/DDBJ databases">
        <authorList>
            <consortium name="Caenorhabditis japonica Sequencing Consortium"/>
            <person name="Wilson R.K."/>
        </authorList>
    </citation>
    <scope>NUCLEOTIDE SEQUENCE [LARGE SCALE GENOMIC DNA]</scope>
    <source>
        <strain evidence="2">DF5081</strain>
    </source>
</reference>
<protein>
    <submittedName>
        <fullName evidence="1">Uncharacterized protein</fullName>
    </submittedName>
</protein>
<dbReference type="Proteomes" id="UP000005237">
    <property type="component" value="Unassembled WGS sequence"/>
</dbReference>
<proteinExistence type="predicted"/>
<keyword evidence="2" id="KW-1185">Reference proteome</keyword>
<name>A0A8R1IG13_CAEJA</name>
<accession>A0A8R1IG13</accession>
<evidence type="ECO:0000313" key="2">
    <source>
        <dbReference type="Proteomes" id="UP000005237"/>
    </source>
</evidence>
<evidence type="ECO:0000313" key="1">
    <source>
        <dbReference type="EnsemblMetazoa" id="CJA35413.1"/>
    </source>
</evidence>
<dbReference type="EnsemblMetazoa" id="CJA35413.1">
    <property type="protein sequence ID" value="CJA35413.1"/>
    <property type="gene ID" value="WBGene00211260"/>
</dbReference>
<dbReference type="AlphaFoldDB" id="A0A8R1IG13"/>
<reference evidence="1" key="2">
    <citation type="submission" date="2022-06" db="UniProtKB">
        <authorList>
            <consortium name="EnsemblMetazoa"/>
        </authorList>
    </citation>
    <scope>IDENTIFICATION</scope>
    <source>
        <strain evidence="1">DF5081</strain>
    </source>
</reference>
<sequence length="76" mass="9073">MQRCPQAEDFNSYLDLLQRIEKMEKKFAREHNHFTARAVRQFFGIFEDCSVKKNFGKIKARFNENLGEESEGERVE</sequence>
<organism evidence="1 2">
    <name type="scientific">Caenorhabditis japonica</name>
    <dbReference type="NCBI Taxonomy" id="281687"/>
    <lineage>
        <taxon>Eukaryota</taxon>
        <taxon>Metazoa</taxon>
        <taxon>Ecdysozoa</taxon>
        <taxon>Nematoda</taxon>
        <taxon>Chromadorea</taxon>
        <taxon>Rhabditida</taxon>
        <taxon>Rhabditina</taxon>
        <taxon>Rhabditomorpha</taxon>
        <taxon>Rhabditoidea</taxon>
        <taxon>Rhabditidae</taxon>
        <taxon>Peloderinae</taxon>
        <taxon>Caenorhabditis</taxon>
    </lineage>
</organism>